<name>A0A9N9Q5U6_9HELO</name>
<dbReference type="OrthoDB" id="3241054at2759"/>
<comment type="caution">
    <text evidence="3">The sequence shown here is derived from an EMBL/GenBank/DDBJ whole genome shotgun (WGS) entry which is preliminary data.</text>
</comment>
<dbReference type="PANTHER" id="PTHR34618:SF3">
    <property type="entry name" value="GEGH 16 PROTEIN"/>
    <property type="match status" value="1"/>
</dbReference>
<evidence type="ECO:0000256" key="2">
    <source>
        <dbReference type="SAM" id="SignalP"/>
    </source>
</evidence>
<keyword evidence="4" id="KW-1185">Reference proteome</keyword>
<keyword evidence="2" id="KW-0732">Signal</keyword>
<dbReference type="Pfam" id="PF11327">
    <property type="entry name" value="Egh16-like"/>
    <property type="match status" value="1"/>
</dbReference>
<reference evidence="3" key="1">
    <citation type="submission" date="2021-07" db="EMBL/GenBank/DDBJ databases">
        <authorList>
            <person name="Durling M."/>
        </authorList>
    </citation>
    <scope>NUCLEOTIDE SEQUENCE</scope>
</reference>
<feature type="compositionally biased region" description="Basic and acidic residues" evidence="1">
    <location>
        <begin position="275"/>
        <end position="285"/>
    </location>
</feature>
<evidence type="ECO:0000313" key="4">
    <source>
        <dbReference type="Proteomes" id="UP000701801"/>
    </source>
</evidence>
<dbReference type="AlphaFoldDB" id="A0A9N9Q5U6"/>
<feature type="signal peptide" evidence="2">
    <location>
        <begin position="1"/>
        <end position="20"/>
    </location>
</feature>
<feature type="compositionally biased region" description="Low complexity" evidence="1">
    <location>
        <begin position="247"/>
        <end position="257"/>
    </location>
</feature>
<sequence length="376" mass="38200">MPSFRTIFAIAPAVFSVVNAQGVLVQAIGKEGSTPSLALGYDFKSGDAAIISAKENSQNVVNECGRSLLGGNIDIGETTETAIATKQLTEASKGSTVTVTMRPIDDRGKGPFTCDMDQTSNTKATGQTKLEVKEKEEANGDITLSVQMPNDMACNGASTGNICTVRCFNAEKTGPFGGCFSLIQSDIKPAENDVNKIPTVQAADSVDKQVAQNKKDFEKATKANAEAQNNDQGLKVANALLGVDSAPQATATPNADPAAPPPKDDGNNGGAAKKAGGEKDKKKGGDGGNGGAAKKGGDGGAAKKGGDGGAAKKGGDGGAAKKGGDGGNDGNNGKPADNKPKGNEPAAKGKPQGPNFQPKPKEINKRAMRATRTWVA</sequence>
<dbReference type="EMBL" id="CAJVRM010000427">
    <property type="protein sequence ID" value="CAG8980895.1"/>
    <property type="molecule type" value="Genomic_DNA"/>
</dbReference>
<accession>A0A9N9Q5U6</accession>
<feature type="compositionally biased region" description="Gly residues" evidence="1">
    <location>
        <begin position="286"/>
        <end position="330"/>
    </location>
</feature>
<gene>
    <name evidence="3" type="ORF">HYALB_00012939</name>
</gene>
<dbReference type="Proteomes" id="UP000701801">
    <property type="component" value="Unassembled WGS sequence"/>
</dbReference>
<protein>
    <recommendedName>
        <fullName evidence="5">GEgh 16 protein</fullName>
    </recommendedName>
</protein>
<dbReference type="PANTHER" id="PTHR34618">
    <property type="entry name" value="SURFACE PROTEIN MAS1, PUTATIVE-RELATED"/>
    <property type="match status" value="1"/>
</dbReference>
<proteinExistence type="predicted"/>
<feature type="region of interest" description="Disordered" evidence="1">
    <location>
        <begin position="247"/>
        <end position="376"/>
    </location>
</feature>
<organism evidence="3 4">
    <name type="scientific">Hymenoscyphus albidus</name>
    <dbReference type="NCBI Taxonomy" id="595503"/>
    <lineage>
        <taxon>Eukaryota</taxon>
        <taxon>Fungi</taxon>
        <taxon>Dikarya</taxon>
        <taxon>Ascomycota</taxon>
        <taxon>Pezizomycotina</taxon>
        <taxon>Leotiomycetes</taxon>
        <taxon>Helotiales</taxon>
        <taxon>Helotiaceae</taxon>
        <taxon>Hymenoscyphus</taxon>
    </lineage>
</organism>
<feature type="chain" id="PRO_5040452507" description="GEgh 16 protein" evidence="2">
    <location>
        <begin position="21"/>
        <end position="376"/>
    </location>
</feature>
<evidence type="ECO:0000313" key="3">
    <source>
        <dbReference type="EMBL" id="CAG8980895.1"/>
    </source>
</evidence>
<evidence type="ECO:0000256" key="1">
    <source>
        <dbReference type="SAM" id="MobiDB-lite"/>
    </source>
</evidence>
<evidence type="ECO:0008006" key="5">
    <source>
        <dbReference type="Google" id="ProtNLM"/>
    </source>
</evidence>
<dbReference type="InterPro" id="IPR021476">
    <property type="entry name" value="Egh16-like"/>
</dbReference>